<evidence type="ECO:0000256" key="1">
    <source>
        <dbReference type="ARBA" id="ARBA00009227"/>
    </source>
</evidence>
<organism evidence="6 7">
    <name type="scientific">Paludibacterium purpuratum</name>
    <dbReference type="NCBI Taxonomy" id="1144873"/>
    <lineage>
        <taxon>Bacteria</taxon>
        <taxon>Pseudomonadati</taxon>
        <taxon>Pseudomonadota</taxon>
        <taxon>Betaproteobacteria</taxon>
        <taxon>Neisseriales</taxon>
        <taxon>Chromobacteriaceae</taxon>
        <taxon>Paludibacterium</taxon>
    </lineage>
</organism>
<comment type="similarity">
    <text evidence="1">Belongs to the arginase family. Agmatinase subfamily.</text>
</comment>
<dbReference type="GO" id="GO:0046872">
    <property type="term" value="F:metal ion binding"/>
    <property type="evidence" value="ECO:0007669"/>
    <property type="project" value="UniProtKB-KW"/>
</dbReference>
<feature type="binding site" evidence="4">
    <location>
        <position position="128"/>
    </location>
    <ligand>
        <name>Mn(2+)</name>
        <dbReference type="ChEBI" id="CHEBI:29035"/>
        <label>1</label>
    </ligand>
</feature>
<dbReference type="CDD" id="cd11593">
    <property type="entry name" value="Agmatinase-like_2"/>
    <property type="match status" value="1"/>
</dbReference>
<gene>
    <name evidence="6" type="ORF">DFP86_10227</name>
</gene>
<comment type="caution">
    <text evidence="6">The sequence shown here is derived from an EMBL/GenBank/DDBJ whole genome shotgun (WGS) entry which is preliminary data.</text>
</comment>
<comment type="cofactor">
    <cofactor evidence="4">
        <name>Mn(2+)</name>
        <dbReference type="ChEBI" id="CHEBI:29035"/>
    </cofactor>
    <text evidence="4">Binds 2 manganese ions per subunit.</text>
</comment>
<dbReference type="GO" id="GO:0033389">
    <property type="term" value="P:putrescine biosynthetic process from arginine, via agmatine"/>
    <property type="evidence" value="ECO:0007669"/>
    <property type="project" value="TreeGrafter"/>
</dbReference>
<evidence type="ECO:0000313" key="7">
    <source>
        <dbReference type="Proteomes" id="UP000295611"/>
    </source>
</evidence>
<dbReference type="PANTHER" id="PTHR11358:SF26">
    <property type="entry name" value="GUANIDINO ACID HYDROLASE, MITOCHONDRIAL"/>
    <property type="match status" value="1"/>
</dbReference>
<feature type="binding site" evidence="4">
    <location>
        <position position="101"/>
    </location>
    <ligand>
        <name>Mn(2+)</name>
        <dbReference type="ChEBI" id="CHEBI:29035"/>
        <label>1</label>
    </ligand>
</feature>
<dbReference type="PIRSF" id="PIRSF036979">
    <property type="entry name" value="Arginase"/>
    <property type="match status" value="1"/>
</dbReference>
<evidence type="ECO:0000256" key="2">
    <source>
        <dbReference type="ARBA" id="ARBA00022723"/>
    </source>
</evidence>
<dbReference type="InterPro" id="IPR005925">
    <property type="entry name" value="Agmatinase-rel"/>
</dbReference>
<dbReference type="PROSITE" id="PS51409">
    <property type="entry name" value="ARGINASE_2"/>
    <property type="match status" value="1"/>
</dbReference>
<protein>
    <submittedName>
        <fullName evidence="6">Agmatinase</fullName>
    </submittedName>
</protein>
<dbReference type="PANTHER" id="PTHR11358">
    <property type="entry name" value="ARGINASE/AGMATINASE"/>
    <property type="match status" value="1"/>
</dbReference>
<dbReference type="RefSeq" id="WP_133678361.1">
    <property type="nucleotide sequence ID" value="NZ_SNZP01000002.1"/>
</dbReference>
<dbReference type="GO" id="GO:0008783">
    <property type="term" value="F:agmatinase activity"/>
    <property type="evidence" value="ECO:0007669"/>
    <property type="project" value="TreeGrafter"/>
</dbReference>
<keyword evidence="7" id="KW-1185">Reference proteome</keyword>
<reference evidence="6 7" key="1">
    <citation type="submission" date="2019-03" db="EMBL/GenBank/DDBJ databases">
        <title>Genomic Encyclopedia of Type Strains, Phase III (KMG-III): the genomes of soil and plant-associated and newly described type strains.</title>
        <authorList>
            <person name="Whitman W."/>
        </authorList>
    </citation>
    <scope>NUCLEOTIDE SEQUENCE [LARGE SCALE GENOMIC DNA]</scope>
    <source>
        <strain evidence="6 7">CECT 8976</strain>
    </source>
</reference>
<evidence type="ECO:0000256" key="5">
    <source>
        <dbReference type="RuleBase" id="RU003684"/>
    </source>
</evidence>
<proteinExistence type="inferred from homology"/>
<dbReference type="AlphaFoldDB" id="A0A4R7BE28"/>
<feature type="binding site" evidence="4">
    <location>
        <position position="126"/>
    </location>
    <ligand>
        <name>Mn(2+)</name>
        <dbReference type="ChEBI" id="CHEBI:29035"/>
        <label>2</label>
    </ligand>
</feature>
<feature type="binding site" evidence="4">
    <location>
        <position position="202"/>
    </location>
    <ligand>
        <name>Mn(2+)</name>
        <dbReference type="ChEBI" id="CHEBI:29035"/>
        <label>1</label>
    </ligand>
</feature>
<dbReference type="InterPro" id="IPR006035">
    <property type="entry name" value="Ureohydrolase"/>
</dbReference>
<dbReference type="InterPro" id="IPR020855">
    <property type="entry name" value="Ureohydrolase_Mn_BS"/>
</dbReference>
<dbReference type="EMBL" id="SNZP01000002">
    <property type="protein sequence ID" value="TDR81917.1"/>
    <property type="molecule type" value="Genomic_DNA"/>
</dbReference>
<evidence type="ECO:0000256" key="4">
    <source>
        <dbReference type="PIRSR" id="PIRSR036979-1"/>
    </source>
</evidence>
<feature type="binding site" evidence="4">
    <location>
        <position position="124"/>
    </location>
    <ligand>
        <name>Mn(2+)</name>
        <dbReference type="ChEBI" id="CHEBI:29035"/>
        <label>2</label>
    </ligand>
</feature>
<accession>A0A4R7BE28</accession>
<dbReference type="Proteomes" id="UP000295611">
    <property type="component" value="Unassembled WGS sequence"/>
</dbReference>
<dbReference type="OrthoDB" id="9789727at2"/>
<keyword evidence="2 4" id="KW-0479">Metal-binding</keyword>
<dbReference type="Pfam" id="PF00491">
    <property type="entry name" value="Arginase"/>
    <property type="match status" value="1"/>
</dbReference>
<dbReference type="InterPro" id="IPR023696">
    <property type="entry name" value="Ureohydrolase_dom_sf"/>
</dbReference>
<evidence type="ECO:0000256" key="3">
    <source>
        <dbReference type="ARBA" id="ARBA00022801"/>
    </source>
</evidence>
<dbReference type="Gene3D" id="3.40.800.10">
    <property type="entry name" value="Ureohydrolase domain"/>
    <property type="match status" value="1"/>
</dbReference>
<feature type="binding site" evidence="4">
    <location>
        <position position="204"/>
    </location>
    <ligand>
        <name>Mn(2+)</name>
        <dbReference type="ChEBI" id="CHEBI:29035"/>
        <label>1</label>
    </ligand>
</feature>
<keyword evidence="3 5" id="KW-0378">Hydrolase</keyword>
<dbReference type="NCBIfam" id="TIGR01230">
    <property type="entry name" value="agmatinase"/>
    <property type="match status" value="1"/>
</dbReference>
<keyword evidence="4" id="KW-0464">Manganese</keyword>
<name>A0A4R7BE28_9NEIS</name>
<dbReference type="PROSITE" id="PS01053">
    <property type="entry name" value="ARGINASE_1"/>
    <property type="match status" value="1"/>
</dbReference>
<evidence type="ECO:0000313" key="6">
    <source>
        <dbReference type="EMBL" id="TDR81917.1"/>
    </source>
</evidence>
<sequence length="283" mass="30641">MGQATPSHPGPVAILGVPLDENSSYMRGPAKAPDLIREALYCDSANMWTENGLDLGIPGVIQDAGNVELAEGDPASFAKIEAAAAKVLASGTPLVSLGGDHSVAYPLLRAVSKHYPKLTVVHFDAHPDIYDELLENRHSHACPFARSMEEGLVSRLIQVGIRTISGHQREQAKKFGVETITMRHLDRLKSLKVEGPLYISVDLDAMDPAFVPGISHYEPGGMTVRELLDAIQHLGGQLIGADVVEYNPVRDREGQSAMVAAKILKELIAKILYQGRDAMPDWP</sequence>
<dbReference type="SUPFAM" id="SSF52768">
    <property type="entry name" value="Arginase/deacetylase"/>
    <property type="match status" value="1"/>
</dbReference>